<feature type="domain" description="ABC1 atypical kinase-like" evidence="5">
    <location>
        <begin position="93"/>
        <end position="332"/>
    </location>
</feature>
<dbReference type="Proteomes" id="UP000441399">
    <property type="component" value="Unassembled WGS sequence"/>
</dbReference>
<keyword evidence="7" id="KW-1185">Reference proteome</keyword>
<organism evidence="6 7">
    <name type="scientific">BD1-7 clade bacterium</name>
    <dbReference type="NCBI Taxonomy" id="2029982"/>
    <lineage>
        <taxon>Bacteria</taxon>
        <taxon>Pseudomonadati</taxon>
        <taxon>Pseudomonadota</taxon>
        <taxon>Gammaproteobacteria</taxon>
        <taxon>Cellvibrionales</taxon>
        <taxon>Spongiibacteraceae</taxon>
        <taxon>BD1-7 clade</taxon>
    </lineage>
</organism>
<dbReference type="GO" id="GO:0005524">
    <property type="term" value="F:ATP binding"/>
    <property type="evidence" value="ECO:0007669"/>
    <property type="project" value="UniProtKB-KW"/>
</dbReference>
<dbReference type="InterPro" id="IPR051409">
    <property type="entry name" value="Atypical_kinase_ADCK"/>
</dbReference>
<dbReference type="InterPro" id="IPR004147">
    <property type="entry name" value="ABC1_dom"/>
</dbReference>
<evidence type="ECO:0000256" key="4">
    <source>
        <dbReference type="ARBA" id="ARBA00022840"/>
    </source>
</evidence>
<dbReference type="PANTHER" id="PTHR43851:SF3">
    <property type="entry name" value="COENZYME Q8"/>
    <property type="match status" value="1"/>
</dbReference>
<dbReference type="AlphaFoldDB" id="A0A5S9QDD2"/>
<keyword evidence="2" id="KW-0808">Transferase</keyword>
<evidence type="ECO:0000256" key="3">
    <source>
        <dbReference type="ARBA" id="ARBA00022741"/>
    </source>
</evidence>
<keyword evidence="4" id="KW-0067">ATP-binding</keyword>
<keyword evidence="3" id="KW-0547">Nucleotide-binding</keyword>
<evidence type="ECO:0000256" key="1">
    <source>
        <dbReference type="ARBA" id="ARBA00009670"/>
    </source>
</evidence>
<dbReference type="InterPro" id="IPR034646">
    <property type="entry name" value="ADCK3_dom"/>
</dbReference>
<evidence type="ECO:0000259" key="5">
    <source>
        <dbReference type="Pfam" id="PF03109"/>
    </source>
</evidence>
<evidence type="ECO:0000256" key="2">
    <source>
        <dbReference type="ARBA" id="ARBA00022679"/>
    </source>
</evidence>
<proteinExistence type="inferred from homology"/>
<sequence>MAKKFADTPAKRFLKLTGLGVKVASQYGKTRIKTALSNDDAQNQETMAALYGQMGEDVLQTLGEMKGAAMKVGQIASQMKHLLPDEFAEQIAKLQKESPPMPFEVIEQQIQQSFGFSPDQLFASFEHTPFAAASIGQVHRATTREGDDVIVKIQYPGVKQSCKSDLVQLKRLFSLGGLIKTDKAALDQVFKEIQIHLMEELDYEHEADNLREFAKVHADDPKIVIPSVIDAYSNEYVLTLSYEPGVAMADLHDHFDQPTINEFAATLITAMLREILYHERAHCDPHPGNFAFRENGQVIIYDYGCVADISDLVVDHYIDIVDAALAGNFTSIDDSLINLGFRQPEADAVEEEVYQRWFETFITPLLEESSASRAIERVQSQITAHIPEFHRYRTQFRPCADTMFLNRVLSGHFLNLAQMKVDMDMKPLIKSMLFEDEEKPQGK</sequence>
<dbReference type="EMBL" id="CACSIO010000023">
    <property type="protein sequence ID" value="CAA0115540.1"/>
    <property type="molecule type" value="Genomic_DNA"/>
</dbReference>
<dbReference type="Pfam" id="PF03109">
    <property type="entry name" value="ABC1"/>
    <property type="match status" value="1"/>
</dbReference>
<evidence type="ECO:0000313" key="7">
    <source>
        <dbReference type="Proteomes" id="UP000441399"/>
    </source>
</evidence>
<gene>
    <name evidence="6" type="ORF">OPDIPICF_01744</name>
</gene>
<evidence type="ECO:0000313" key="6">
    <source>
        <dbReference type="EMBL" id="CAA0115540.1"/>
    </source>
</evidence>
<dbReference type="InterPro" id="IPR011009">
    <property type="entry name" value="Kinase-like_dom_sf"/>
</dbReference>
<dbReference type="CDD" id="cd13970">
    <property type="entry name" value="ABC1_ADCK3"/>
    <property type="match status" value="1"/>
</dbReference>
<comment type="similarity">
    <text evidence="1">Belongs to the protein kinase superfamily. ADCK protein kinase family.</text>
</comment>
<dbReference type="OrthoDB" id="9795390at2"/>
<dbReference type="SUPFAM" id="SSF56112">
    <property type="entry name" value="Protein kinase-like (PK-like)"/>
    <property type="match status" value="1"/>
</dbReference>
<accession>A0A5S9QDD2</accession>
<dbReference type="GO" id="GO:0016740">
    <property type="term" value="F:transferase activity"/>
    <property type="evidence" value="ECO:0007669"/>
    <property type="project" value="UniProtKB-KW"/>
</dbReference>
<dbReference type="PANTHER" id="PTHR43851">
    <property type="match status" value="1"/>
</dbReference>
<name>A0A5S9QDD2_9GAMM</name>
<protein>
    <recommendedName>
        <fullName evidence="5">ABC1 atypical kinase-like domain-containing protein</fullName>
    </recommendedName>
</protein>
<reference evidence="6 7" key="1">
    <citation type="submission" date="2019-11" db="EMBL/GenBank/DDBJ databases">
        <authorList>
            <person name="Holert J."/>
        </authorList>
    </citation>
    <scope>NUCLEOTIDE SEQUENCE [LARGE SCALE GENOMIC DNA]</scope>
    <source>
        <strain evidence="6">SB11_3</strain>
    </source>
</reference>